<keyword evidence="4" id="KW-1185">Reference proteome</keyword>
<dbReference type="Proteomes" id="UP000193920">
    <property type="component" value="Unassembled WGS sequence"/>
</dbReference>
<feature type="compositionally biased region" description="Basic and acidic residues" evidence="1">
    <location>
        <begin position="246"/>
        <end position="258"/>
    </location>
</feature>
<protein>
    <submittedName>
        <fullName evidence="3">Uncharacterized protein</fullName>
    </submittedName>
</protein>
<feature type="region of interest" description="Disordered" evidence="1">
    <location>
        <begin position="89"/>
        <end position="161"/>
    </location>
</feature>
<gene>
    <name evidence="3" type="ORF">LY90DRAFT_670696</name>
</gene>
<feature type="compositionally biased region" description="Low complexity" evidence="1">
    <location>
        <begin position="599"/>
        <end position="619"/>
    </location>
</feature>
<feature type="compositionally biased region" description="Low complexity" evidence="1">
    <location>
        <begin position="110"/>
        <end position="129"/>
    </location>
</feature>
<feature type="region of interest" description="Disordered" evidence="1">
    <location>
        <begin position="182"/>
        <end position="258"/>
    </location>
</feature>
<dbReference type="AlphaFoldDB" id="A0A1Y2CUI2"/>
<evidence type="ECO:0000256" key="2">
    <source>
        <dbReference type="SAM" id="Phobius"/>
    </source>
</evidence>
<keyword evidence="2" id="KW-0812">Transmembrane</keyword>
<name>A0A1Y2CUI2_9FUNG</name>
<organism evidence="3 4">
    <name type="scientific">Neocallimastix californiae</name>
    <dbReference type="NCBI Taxonomy" id="1754190"/>
    <lineage>
        <taxon>Eukaryota</taxon>
        <taxon>Fungi</taxon>
        <taxon>Fungi incertae sedis</taxon>
        <taxon>Chytridiomycota</taxon>
        <taxon>Chytridiomycota incertae sedis</taxon>
        <taxon>Neocallimastigomycetes</taxon>
        <taxon>Neocallimastigales</taxon>
        <taxon>Neocallimastigaceae</taxon>
        <taxon>Neocallimastix</taxon>
    </lineage>
</organism>
<dbReference type="EMBL" id="MCOG01000097">
    <property type="protein sequence ID" value="ORY50627.1"/>
    <property type="molecule type" value="Genomic_DNA"/>
</dbReference>
<feature type="compositionally biased region" description="Basic residues" evidence="1">
    <location>
        <begin position="97"/>
        <end position="109"/>
    </location>
</feature>
<feature type="region of interest" description="Disordered" evidence="1">
    <location>
        <begin position="597"/>
        <end position="619"/>
    </location>
</feature>
<feature type="region of interest" description="Disordered" evidence="1">
    <location>
        <begin position="274"/>
        <end position="295"/>
    </location>
</feature>
<proteinExistence type="predicted"/>
<evidence type="ECO:0000256" key="1">
    <source>
        <dbReference type="SAM" id="MobiDB-lite"/>
    </source>
</evidence>
<dbReference type="OrthoDB" id="10502375at2759"/>
<feature type="region of interest" description="Disordered" evidence="1">
    <location>
        <begin position="15"/>
        <end position="43"/>
    </location>
</feature>
<feature type="compositionally biased region" description="Low complexity" evidence="1">
    <location>
        <begin position="211"/>
        <end position="244"/>
    </location>
</feature>
<keyword evidence="2" id="KW-1133">Transmembrane helix</keyword>
<evidence type="ECO:0000313" key="3">
    <source>
        <dbReference type="EMBL" id="ORY50627.1"/>
    </source>
</evidence>
<comment type="caution">
    <text evidence="3">The sequence shown here is derived from an EMBL/GenBank/DDBJ whole genome shotgun (WGS) entry which is preliminary data.</text>
</comment>
<accession>A0A1Y2CUI2</accession>
<reference evidence="3 4" key="1">
    <citation type="submission" date="2016-08" db="EMBL/GenBank/DDBJ databases">
        <title>A Parts List for Fungal Cellulosomes Revealed by Comparative Genomics.</title>
        <authorList>
            <consortium name="DOE Joint Genome Institute"/>
            <person name="Haitjema C.H."/>
            <person name="Gilmore S.P."/>
            <person name="Henske J.K."/>
            <person name="Solomon K.V."/>
            <person name="De Groot R."/>
            <person name="Kuo A."/>
            <person name="Mondo S.J."/>
            <person name="Salamov A.A."/>
            <person name="Labutti K."/>
            <person name="Zhao Z."/>
            <person name="Chiniquy J."/>
            <person name="Barry K."/>
            <person name="Brewer H.M."/>
            <person name="Purvine S.O."/>
            <person name="Wright A.T."/>
            <person name="Boxma B."/>
            <person name="Van Alen T."/>
            <person name="Hackstein J.H."/>
            <person name="Baker S.E."/>
            <person name="Grigoriev I.V."/>
            <person name="O'Malley M.A."/>
        </authorList>
    </citation>
    <scope>NUCLEOTIDE SEQUENCE [LARGE SCALE GENOMIC DNA]</scope>
    <source>
        <strain evidence="3 4">G1</strain>
    </source>
</reference>
<keyword evidence="2" id="KW-0472">Membrane</keyword>
<evidence type="ECO:0000313" key="4">
    <source>
        <dbReference type="Proteomes" id="UP000193920"/>
    </source>
</evidence>
<feature type="transmembrane region" description="Helical" evidence="2">
    <location>
        <begin position="953"/>
        <end position="978"/>
    </location>
</feature>
<sequence>MCEPIYKPSFFFSKKSESNEEQNENYSYNGNNEVEESEKRNQNNIESKLSLIKSKSNDSLAVRKKQLTEKRSKKHETVLRNSIKDLRNCYDNSSSKTRIKKKKSKKTMKKSSSSLFSSSTPSSSSTTVSRNSMLGLNRNELKNGNRSLRSPSDKKVVIKKPINYLRSNSKSNLNTKSRYMLLSSNSSNSVKVRKDKSSSGDSKLNKKKGKMNVSLPLSISIPYSSSKKGGRTSSKSQKVKSSSSTIERKNASIKGKSEGRKIKLPLNISLSVTTSNINDSNDEENENSSSNSVVEEGFDSSYCNNNFNNCNTNNITTDPQYCNPDNENENDESNKKNYIIENIIVNNENEKIFSPKTMYATYNNDYPEETSDNQNSEYEQELLKRDFFSNMARNKMNYSSSETDKMYYYEINEDQKENINSNQIIQINNNNNSNKNINIENNENNNINKRLLNKSINNIIQKSKKILLKKTGKNVETWSTKSEPIDYSENENRKSTTNKKTLIKNSQKVTNIMNNNLIYNNDEYNIAYDMPPDYSMIPCSPPRSEHLLPSAPSSIYNEKYVAKQNVTDVIMKESQNERNIVNIKSLCTNNINETKNMKNTLDNTSSPNNNNDENKGYNSNDYYNNNDTNFNNSSIPYDLRESFRNEINENQQLLPQQPMIKYNNNYYKSNDIQNLQAAHLSLNTKNLTPLYHGEYMDNKYSSNYLEYKRNYITSKSSYLLYSAGQDEHLVKLKIPKLDPKISYIPDASSIRYNHPDLEKVRDVYDYFKNDHQAIEEPTNDNEFFQQMLNAIKKPKFSVTIVGYHPTSKLNLNYYNDISMGENWKMECTHMSRFKTPTFKIQINMENIVNEQWTELCVDNIYSYATEIPTFNKIIDNYVKSRKPIKKIELMTKVIFENRMEFESEIQKMFLSVGYYDKIEFIYHTSKSGVKIEKGKNFQEFNDNLCWTLCIWMYMWWIIWYPIMWCISGTELPPMIAYYQARIDMNLLRCIQPLILEGASQKDLFVVTI</sequence>